<dbReference type="Pfam" id="PF18052">
    <property type="entry name" value="Rx_N"/>
    <property type="match status" value="1"/>
</dbReference>
<feature type="domain" description="NB-ARC" evidence="4">
    <location>
        <begin position="174"/>
        <end position="271"/>
    </location>
</feature>
<dbReference type="CDD" id="cd14798">
    <property type="entry name" value="RX-CC_like"/>
    <property type="match status" value="1"/>
</dbReference>
<dbReference type="AlphaFoldDB" id="A0AA87Z371"/>
<keyword evidence="2" id="KW-0547">Nucleotide-binding</keyword>
<dbReference type="GO" id="GO:0006952">
    <property type="term" value="P:defense response"/>
    <property type="evidence" value="ECO:0007669"/>
    <property type="project" value="UniProtKB-KW"/>
</dbReference>
<dbReference type="Proteomes" id="UP001187192">
    <property type="component" value="Unassembled WGS sequence"/>
</dbReference>
<name>A0AA87Z371_FICCA</name>
<feature type="non-terminal residue" evidence="7">
    <location>
        <position position="271"/>
    </location>
</feature>
<gene>
    <name evidence="6" type="ORF">TIFTF001_051686</name>
    <name evidence="7" type="ORF">TIFTF001_051687</name>
</gene>
<sequence length="271" mass="31806">MAEYIVCLLVEKVASQLIEETVYLSKVHGQFEWIEAEMRRMQCFLADADAKQDKDARIRNWVADIRDVAHDTDDVIDTFIQRATGQRQRGFVMGFKRYFFVKFLRELVARRKDRRQIERIKTRIHEISESRTTYGIENIGRNGDGKNLQVCEVRERRRSSPRPFEEDVVGLVEDIEMLEDRLLSGDSRRCVVSVIGMAGLGKTTLAKKIYHSNNIKRHFDCFAWVHVSREYRAEEVLRDLVKRLIGFGKMELEKMQNEDLVEELLGFLNNK</sequence>
<dbReference type="InterPro" id="IPR027417">
    <property type="entry name" value="P-loop_NTPase"/>
</dbReference>
<dbReference type="Pfam" id="PF00931">
    <property type="entry name" value="NB-ARC"/>
    <property type="match status" value="1"/>
</dbReference>
<accession>A0AA87Z371</accession>
<dbReference type="EMBL" id="BTGU01009832">
    <property type="protein sequence ID" value="GMN28792.1"/>
    <property type="molecule type" value="Genomic_DNA"/>
</dbReference>
<comment type="caution">
    <text evidence="7">The sequence shown here is derived from an EMBL/GenBank/DDBJ whole genome shotgun (WGS) entry which is preliminary data.</text>
</comment>
<keyword evidence="3" id="KW-0611">Plant defense</keyword>
<dbReference type="InterPro" id="IPR038005">
    <property type="entry name" value="RX-like_CC"/>
</dbReference>
<dbReference type="InterPro" id="IPR002182">
    <property type="entry name" value="NB-ARC"/>
</dbReference>
<dbReference type="PANTHER" id="PTHR19338:SF66">
    <property type="entry name" value="NB-ARC DOMAIN-CONTAINING PROTEIN"/>
    <property type="match status" value="1"/>
</dbReference>
<evidence type="ECO:0000256" key="1">
    <source>
        <dbReference type="ARBA" id="ARBA00022737"/>
    </source>
</evidence>
<keyword evidence="1" id="KW-0677">Repeat</keyword>
<evidence type="ECO:0000259" key="4">
    <source>
        <dbReference type="Pfam" id="PF00931"/>
    </source>
</evidence>
<dbReference type="InterPro" id="IPR041118">
    <property type="entry name" value="Rx_N"/>
</dbReference>
<evidence type="ECO:0000313" key="7">
    <source>
        <dbReference type="EMBL" id="GMN28792.1"/>
    </source>
</evidence>
<evidence type="ECO:0000256" key="3">
    <source>
        <dbReference type="ARBA" id="ARBA00022821"/>
    </source>
</evidence>
<evidence type="ECO:0000259" key="5">
    <source>
        <dbReference type="Pfam" id="PF18052"/>
    </source>
</evidence>
<keyword evidence="8" id="KW-1185">Reference proteome</keyword>
<proteinExistence type="predicted"/>
<organism evidence="7 8">
    <name type="scientific">Ficus carica</name>
    <name type="common">Common fig</name>
    <dbReference type="NCBI Taxonomy" id="3494"/>
    <lineage>
        <taxon>Eukaryota</taxon>
        <taxon>Viridiplantae</taxon>
        <taxon>Streptophyta</taxon>
        <taxon>Embryophyta</taxon>
        <taxon>Tracheophyta</taxon>
        <taxon>Spermatophyta</taxon>
        <taxon>Magnoliopsida</taxon>
        <taxon>eudicotyledons</taxon>
        <taxon>Gunneridae</taxon>
        <taxon>Pentapetalae</taxon>
        <taxon>rosids</taxon>
        <taxon>fabids</taxon>
        <taxon>Rosales</taxon>
        <taxon>Moraceae</taxon>
        <taxon>Ficeae</taxon>
        <taxon>Ficus</taxon>
    </lineage>
</organism>
<evidence type="ECO:0000313" key="8">
    <source>
        <dbReference type="Proteomes" id="UP001187192"/>
    </source>
</evidence>
<dbReference type="PANTHER" id="PTHR19338">
    <property type="entry name" value="TRANSLOCASE OF INNER MITOCHONDRIAL MEMBRANE 13 HOMOLOG"/>
    <property type="match status" value="1"/>
</dbReference>
<evidence type="ECO:0000256" key="2">
    <source>
        <dbReference type="ARBA" id="ARBA00022741"/>
    </source>
</evidence>
<dbReference type="Gene3D" id="1.20.5.4130">
    <property type="match status" value="1"/>
</dbReference>
<evidence type="ECO:0008006" key="9">
    <source>
        <dbReference type="Google" id="ProtNLM"/>
    </source>
</evidence>
<feature type="domain" description="Disease resistance N-terminal" evidence="5">
    <location>
        <begin position="6"/>
        <end position="90"/>
    </location>
</feature>
<reference evidence="7" key="1">
    <citation type="submission" date="2023-07" db="EMBL/GenBank/DDBJ databases">
        <title>draft genome sequence of fig (Ficus carica).</title>
        <authorList>
            <person name="Takahashi T."/>
            <person name="Nishimura K."/>
        </authorList>
    </citation>
    <scope>NUCLEOTIDE SEQUENCE</scope>
</reference>
<dbReference type="SUPFAM" id="SSF52540">
    <property type="entry name" value="P-loop containing nucleoside triphosphate hydrolases"/>
    <property type="match status" value="1"/>
</dbReference>
<dbReference type="Gene3D" id="3.40.50.300">
    <property type="entry name" value="P-loop containing nucleotide triphosphate hydrolases"/>
    <property type="match status" value="1"/>
</dbReference>
<dbReference type="GO" id="GO:0043531">
    <property type="term" value="F:ADP binding"/>
    <property type="evidence" value="ECO:0007669"/>
    <property type="project" value="InterPro"/>
</dbReference>
<dbReference type="EMBL" id="BTGU01009831">
    <property type="protein sequence ID" value="GMN28776.1"/>
    <property type="molecule type" value="Genomic_DNA"/>
</dbReference>
<protein>
    <recommendedName>
        <fullName evidence="9">Disease resistance protein</fullName>
    </recommendedName>
</protein>
<evidence type="ECO:0000313" key="6">
    <source>
        <dbReference type="EMBL" id="GMN28776.1"/>
    </source>
</evidence>